<evidence type="ECO:0000256" key="1">
    <source>
        <dbReference type="SAM" id="Coils"/>
    </source>
</evidence>
<dbReference type="OrthoDB" id="1161235at2"/>
<dbReference type="Proteomes" id="UP000318833">
    <property type="component" value="Unassembled WGS sequence"/>
</dbReference>
<organism evidence="2 3">
    <name type="scientific">Aquimarina algiphila</name>
    <dbReference type="NCBI Taxonomy" id="2047982"/>
    <lineage>
        <taxon>Bacteria</taxon>
        <taxon>Pseudomonadati</taxon>
        <taxon>Bacteroidota</taxon>
        <taxon>Flavobacteriia</taxon>
        <taxon>Flavobacteriales</taxon>
        <taxon>Flavobacteriaceae</taxon>
        <taxon>Aquimarina</taxon>
    </lineage>
</organism>
<name>A0A554VPA9_9FLAO</name>
<evidence type="ECO:0000313" key="2">
    <source>
        <dbReference type="EMBL" id="TSE10318.1"/>
    </source>
</evidence>
<feature type="coiled-coil region" evidence="1">
    <location>
        <begin position="191"/>
        <end position="232"/>
    </location>
</feature>
<accession>A0A554VPA9</accession>
<keyword evidence="1" id="KW-0175">Coiled coil</keyword>
<gene>
    <name evidence="2" type="ORF">FOF46_04600</name>
</gene>
<sequence length="254" mass="29492">MSALGIIDKQVLKLVDYLIESHNKTQKNLDLVNETAFGIKFYPHNRNIITHMRGKEVKGGKGKSAPHLLIFNLGKAFNIDFNFFYDETIDAKDAFLSKQKTVNTSNNDDINEVFGEIEQRLELFRSENKELKGKQAKKFCDETENELLNIKTHFNKAFSKETFTEKRKEIIEVFDRMIFLSRRKIDIITTNSNLEQDVNKLTAEKERYERGKVRLEESIQKLNTDLAECNKMAFDAQKGQTEALKELLTIKSKE</sequence>
<proteinExistence type="predicted"/>
<reference evidence="2 3" key="1">
    <citation type="submission" date="2019-07" db="EMBL/GenBank/DDBJ databases">
        <title>The draft genome sequence of Aquimarina algiphila M91.</title>
        <authorList>
            <person name="Meng X."/>
        </authorList>
    </citation>
    <scope>NUCLEOTIDE SEQUENCE [LARGE SCALE GENOMIC DNA]</scope>
    <source>
        <strain evidence="2 3">M91</strain>
    </source>
</reference>
<dbReference type="EMBL" id="VLNR01000007">
    <property type="protein sequence ID" value="TSE10318.1"/>
    <property type="molecule type" value="Genomic_DNA"/>
</dbReference>
<dbReference type="RefSeq" id="WP_143915617.1">
    <property type="nucleotide sequence ID" value="NZ_CANMXV010000014.1"/>
</dbReference>
<evidence type="ECO:0000313" key="3">
    <source>
        <dbReference type="Proteomes" id="UP000318833"/>
    </source>
</evidence>
<protein>
    <submittedName>
        <fullName evidence="2">Uncharacterized protein</fullName>
    </submittedName>
</protein>
<dbReference type="AlphaFoldDB" id="A0A554VPA9"/>
<keyword evidence="3" id="KW-1185">Reference proteome</keyword>
<comment type="caution">
    <text evidence="2">The sequence shown here is derived from an EMBL/GenBank/DDBJ whole genome shotgun (WGS) entry which is preliminary data.</text>
</comment>